<dbReference type="UniPathway" id="UPA00664"/>
<feature type="binding site" evidence="7">
    <location>
        <position position="141"/>
    </location>
    <ligand>
        <name>a 1,2-diacyl-sn-glycero-3-phospho-(1'-sn-glycerol)</name>
        <dbReference type="ChEBI" id="CHEBI:64716"/>
    </ligand>
</feature>
<comment type="function">
    <text evidence="7">Catalyzes the transfer of the diacylglyceryl group from phosphatidylglycerol to the sulfhydryl group of the N-terminal cysteine of a prolipoprotein, the first step in the formation of mature lipoproteins.</text>
</comment>
<feature type="transmembrane region" description="Helical" evidence="7">
    <location>
        <begin position="242"/>
        <end position="260"/>
    </location>
</feature>
<keyword evidence="2 7" id="KW-1003">Cell membrane</keyword>
<evidence type="ECO:0000256" key="1">
    <source>
        <dbReference type="ARBA" id="ARBA00007150"/>
    </source>
</evidence>
<gene>
    <name evidence="7" type="primary">lgt</name>
    <name evidence="8" type="ORF">SAMN05421791_103148</name>
</gene>
<evidence type="ECO:0000256" key="5">
    <source>
        <dbReference type="ARBA" id="ARBA00022989"/>
    </source>
</evidence>
<dbReference type="STRING" id="120956.SAMN05421791_103148"/>
<dbReference type="GO" id="GO:0008961">
    <property type="term" value="F:phosphatidylglycerol-prolipoprotein diacylglyceryl transferase activity"/>
    <property type="evidence" value="ECO:0007669"/>
    <property type="project" value="UniProtKB-UniRule"/>
</dbReference>
<dbReference type="GO" id="GO:0042158">
    <property type="term" value="P:lipoprotein biosynthetic process"/>
    <property type="evidence" value="ECO:0007669"/>
    <property type="project" value="UniProtKB-UniRule"/>
</dbReference>
<name>A0A1G7RRW1_9LACT</name>
<evidence type="ECO:0000256" key="7">
    <source>
        <dbReference type="HAMAP-Rule" id="MF_01147"/>
    </source>
</evidence>
<dbReference type="GO" id="GO:0005886">
    <property type="term" value="C:plasma membrane"/>
    <property type="evidence" value="ECO:0007669"/>
    <property type="project" value="UniProtKB-SubCell"/>
</dbReference>
<comment type="pathway">
    <text evidence="7">Protein modification; lipoprotein biosynthesis (diacylglyceryl transfer).</text>
</comment>
<evidence type="ECO:0000256" key="4">
    <source>
        <dbReference type="ARBA" id="ARBA00022692"/>
    </source>
</evidence>
<dbReference type="PANTHER" id="PTHR30589">
    <property type="entry name" value="PROLIPOPROTEIN DIACYLGLYCERYL TRANSFERASE"/>
    <property type="match status" value="1"/>
</dbReference>
<comment type="caution">
    <text evidence="7">Lacks conserved residue(s) required for the propagation of feature annotation.</text>
</comment>
<keyword evidence="8" id="KW-0449">Lipoprotein</keyword>
<evidence type="ECO:0000256" key="2">
    <source>
        <dbReference type="ARBA" id="ARBA00022475"/>
    </source>
</evidence>
<reference evidence="8 9" key="1">
    <citation type="submission" date="2016-10" db="EMBL/GenBank/DDBJ databases">
        <authorList>
            <person name="de Groot N.N."/>
        </authorList>
    </citation>
    <scope>NUCLEOTIDE SEQUENCE [LARGE SCALE GENOMIC DNA]</scope>
    <source>
        <strain evidence="8 9">ATCC BAA-466</strain>
    </source>
</reference>
<dbReference type="InterPro" id="IPR001640">
    <property type="entry name" value="Lgt"/>
</dbReference>
<dbReference type="EC" id="2.5.1.145" evidence="7"/>
<dbReference type="EMBL" id="FNCK01000003">
    <property type="protein sequence ID" value="SDG13354.1"/>
    <property type="molecule type" value="Genomic_DNA"/>
</dbReference>
<feature type="transmembrane region" description="Helical" evidence="7">
    <location>
        <begin position="90"/>
        <end position="115"/>
    </location>
</feature>
<dbReference type="AlphaFoldDB" id="A0A1G7RRW1"/>
<feature type="transmembrane region" description="Helical" evidence="7">
    <location>
        <begin position="56"/>
        <end position="78"/>
    </location>
</feature>
<keyword evidence="3 7" id="KW-0808">Transferase</keyword>
<dbReference type="Pfam" id="PF01790">
    <property type="entry name" value="LGT"/>
    <property type="match status" value="1"/>
</dbReference>
<dbReference type="PANTHER" id="PTHR30589:SF0">
    <property type="entry name" value="PHOSPHATIDYLGLYCEROL--PROLIPOPROTEIN DIACYLGLYCERYL TRANSFERASE"/>
    <property type="match status" value="1"/>
</dbReference>
<dbReference type="RefSeq" id="WP_245694809.1">
    <property type="nucleotide sequence ID" value="NZ_FNCK01000003.1"/>
</dbReference>
<dbReference type="PROSITE" id="PS01311">
    <property type="entry name" value="LGT"/>
    <property type="match status" value="1"/>
</dbReference>
<comment type="similarity">
    <text evidence="1 7">Belongs to the Lgt family.</text>
</comment>
<evidence type="ECO:0000313" key="9">
    <source>
        <dbReference type="Proteomes" id="UP000199708"/>
    </source>
</evidence>
<sequence>MTNFMSPLLLKIDRVAFHIGTWPVYWYGLITGLGMVLAYLLYISEVKRKGADPDKAFDRLFWSIIIGFIGARIYYVAFSWQDYQDNPLSIFAIWNGGIAIYGGIIAGFLTLVYFIHRDNLNMGLEMDMAAPALMLAQIIGRWGNFINQEAFGGVVSRSYLENLKLPTFIINQMEIQGQYRQPTFLFESGWNAIGLVLLIILRRKHILKEGEIAGLYAVWYGLGRSWIEGLRTDSLYMGSYRVSQVFSLIVIVAAVIIMAYRRMKKDLPFYIESDIGR</sequence>
<comment type="subcellular location">
    <subcellularLocation>
        <location evidence="7">Cell membrane</location>
        <topology evidence="7">Multi-pass membrane protein</topology>
    </subcellularLocation>
</comment>
<evidence type="ECO:0000256" key="3">
    <source>
        <dbReference type="ARBA" id="ARBA00022679"/>
    </source>
</evidence>
<feature type="transmembrane region" description="Helical" evidence="7">
    <location>
        <begin position="24"/>
        <end position="44"/>
    </location>
</feature>
<dbReference type="HAMAP" id="MF_01147">
    <property type="entry name" value="Lgt"/>
    <property type="match status" value="1"/>
</dbReference>
<evidence type="ECO:0000256" key="6">
    <source>
        <dbReference type="ARBA" id="ARBA00023136"/>
    </source>
</evidence>
<comment type="catalytic activity">
    <reaction evidence="7">
        <text>L-cysteinyl-[prolipoprotein] + a 1,2-diacyl-sn-glycero-3-phospho-(1'-sn-glycerol) = an S-1,2-diacyl-sn-glyceryl-L-cysteinyl-[prolipoprotein] + sn-glycerol 1-phosphate + H(+)</text>
        <dbReference type="Rhea" id="RHEA:56712"/>
        <dbReference type="Rhea" id="RHEA-COMP:14679"/>
        <dbReference type="Rhea" id="RHEA-COMP:14680"/>
        <dbReference type="ChEBI" id="CHEBI:15378"/>
        <dbReference type="ChEBI" id="CHEBI:29950"/>
        <dbReference type="ChEBI" id="CHEBI:57685"/>
        <dbReference type="ChEBI" id="CHEBI:64716"/>
        <dbReference type="ChEBI" id="CHEBI:140658"/>
        <dbReference type="EC" id="2.5.1.145"/>
    </reaction>
</comment>
<keyword evidence="4 7" id="KW-0812">Transmembrane</keyword>
<proteinExistence type="inferred from homology"/>
<organism evidence="8 9">
    <name type="scientific">Facklamia miroungae</name>
    <dbReference type="NCBI Taxonomy" id="120956"/>
    <lineage>
        <taxon>Bacteria</taxon>
        <taxon>Bacillati</taxon>
        <taxon>Bacillota</taxon>
        <taxon>Bacilli</taxon>
        <taxon>Lactobacillales</taxon>
        <taxon>Aerococcaceae</taxon>
        <taxon>Facklamia</taxon>
    </lineage>
</organism>
<protein>
    <recommendedName>
        <fullName evidence="7">Phosphatidylglycerol--prolipoprotein diacylglyceryl transferase</fullName>
        <ecNumber evidence="7">2.5.1.145</ecNumber>
    </recommendedName>
</protein>
<keyword evidence="9" id="KW-1185">Reference proteome</keyword>
<accession>A0A1G7RRW1</accession>
<dbReference type="NCBIfam" id="TIGR00544">
    <property type="entry name" value="lgt"/>
    <property type="match status" value="1"/>
</dbReference>
<evidence type="ECO:0000313" key="8">
    <source>
        <dbReference type="EMBL" id="SDG13354.1"/>
    </source>
</evidence>
<keyword evidence="6 7" id="KW-0472">Membrane</keyword>
<dbReference type="Proteomes" id="UP000199708">
    <property type="component" value="Unassembled WGS sequence"/>
</dbReference>
<keyword evidence="5 7" id="KW-1133">Transmembrane helix</keyword>